<accession>A0A067P9M1</accession>
<feature type="region of interest" description="Disordered" evidence="1">
    <location>
        <begin position="1"/>
        <end position="77"/>
    </location>
</feature>
<proteinExistence type="predicted"/>
<feature type="compositionally biased region" description="Pro residues" evidence="1">
    <location>
        <begin position="36"/>
        <end position="61"/>
    </location>
</feature>
<dbReference type="EMBL" id="KL197748">
    <property type="protein sequence ID" value="KDQ51429.1"/>
    <property type="molecule type" value="Genomic_DNA"/>
</dbReference>
<feature type="compositionally biased region" description="Low complexity" evidence="1">
    <location>
        <begin position="1"/>
        <end position="35"/>
    </location>
</feature>
<dbReference type="AlphaFoldDB" id="A0A067P9M1"/>
<keyword evidence="4" id="KW-1185">Reference proteome</keyword>
<protein>
    <recommendedName>
        <fullName evidence="2">DUF6699 domain-containing protein</fullName>
    </recommendedName>
</protein>
<dbReference type="OrthoDB" id="3265169at2759"/>
<dbReference type="InParanoid" id="A0A067P9M1"/>
<gene>
    <name evidence="3" type="ORF">JAAARDRAFT_50719</name>
</gene>
<evidence type="ECO:0000256" key="1">
    <source>
        <dbReference type="SAM" id="MobiDB-lite"/>
    </source>
</evidence>
<name>A0A067P9M1_9AGAM</name>
<dbReference type="InterPro" id="IPR046522">
    <property type="entry name" value="DUF6699"/>
</dbReference>
<sequence>MSYSKTHSHSNSNSSVRSSSASSGGPSAAQSSPWSVSPPAPEAPGAPYIQPVPLPESPSPPARSLSNSPPETGESAATPVIHPALSFQLPLALLFNIIDPVSQIQYRLPLNPSSLDEQAIQPSATSLSIRMPQLPLWSFTVENPQGITVSDVLTRIQTKLSGRVSLTEWQGAFSKTAQDMGVVAFNARTSGNASARGDGVKRMDLLGPNIFFAGLVTPSDGSDHLDAYFVPRAFYELSCLSSFCLGIELIFQELRIAVEKRKQLQSQLSRGEWHSNAVLAGLYDETIRHRIVKGSLQSWYEVERMSTST</sequence>
<feature type="domain" description="DUF6699" evidence="2">
    <location>
        <begin position="93"/>
        <end position="220"/>
    </location>
</feature>
<dbReference type="Pfam" id="PF20415">
    <property type="entry name" value="DUF6699"/>
    <property type="match status" value="1"/>
</dbReference>
<evidence type="ECO:0000313" key="3">
    <source>
        <dbReference type="EMBL" id="KDQ51429.1"/>
    </source>
</evidence>
<dbReference type="Proteomes" id="UP000027265">
    <property type="component" value="Unassembled WGS sequence"/>
</dbReference>
<organism evidence="3 4">
    <name type="scientific">Jaapia argillacea MUCL 33604</name>
    <dbReference type="NCBI Taxonomy" id="933084"/>
    <lineage>
        <taxon>Eukaryota</taxon>
        <taxon>Fungi</taxon>
        <taxon>Dikarya</taxon>
        <taxon>Basidiomycota</taxon>
        <taxon>Agaricomycotina</taxon>
        <taxon>Agaricomycetes</taxon>
        <taxon>Agaricomycetidae</taxon>
        <taxon>Jaapiales</taxon>
        <taxon>Jaapiaceae</taxon>
        <taxon>Jaapia</taxon>
    </lineage>
</organism>
<dbReference type="HOGENOM" id="CLU_078286_0_0_1"/>
<reference evidence="4" key="1">
    <citation type="journal article" date="2014" name="Proc. Natl. Acad. Sci. U.S.A.">
        <title>Extensive sampling of basidiomycete genomes demonstrates inadequacy of the white-rot/brown-rot paradigm for wood decay fungi.</title>
        <authorList>
            <person name="Riley R."/>
            <person name="Salamov A.A."/>
            <person name="Brown D.W."/>
            <person name="Nagy L.G."/>
            <person name="Floudas D."/>
            <person name="Held B.W."/>
            <person name="Levasseur A."/>
            <person name="Lombard V."/>
            <person name="Morin E."/>
            <person name="Otillar R."/>
            <person name="Lindquist E.A."/>
            <person name="Sun H."/>
            <person name="LaButti K.M."/>
            <person name="Schmutz J."/>
            <person name="Jabbour D."/>
            <person name="Luo H."/>
            <person name="Baker S.E."/>
            <person name="Pisabarro A.G."/>
            <person name="Walton J.D."/>
            <person name="Blanchette R.A."/>
            <person name="Henrissat B."/>
            <person name="Martin F."/>
            <person name="Cullen D."/>
            <person name="Hibbett D.S."/>
            <person name="Grigoriev I.V."/>
        </authorList>
    </citation>
    <scope>NUCLEOTIDE SEQUENCE [LARGE SCALE GENOMIC DNA]</scope>
    <source>
        <strain evidence="4">MUCL 33604</strain>
    </source>
</reference>
<evidence type="ECO:0000259" key="2">
    <source>
        <dbReference type="Pfam" id="PF20415"/>
    </source>
</evidence>
<evidence type="ECO:0000313" key="4">
    <source>
        <dbReference type="Proteomes" id="UP000027265"/>
    </source>
</evidence>